<dbReference type="GO" id="GO:0004386">
    <property type="term" value="F:helicase activity"/>
    <property type="evidence" value="ECO:0007669"/>
    <property type="project" value="InterPro"/>
</dbReference>
<dbReference type="GO" id="GO:0031380">
    <property type="term" value="C:nuclear RNA-directed RNA polymerase complex"/>
    <property type="evidence" value="ECO:0007669"/>
    <property type="project" value="TreeGrafter"/>
</dbReference>
<dbReference type="GO" id="GO:0008270">
    <property type="term" value="F:zinc ion binding"/>
    <property type="evidence" value="ECO:0007669"/>
    <property type="project" value="UniProtKB-KW"/>
</dbReference>
<keyword evidence="1" id="KW-0479">Metal-binding</keyword>
<dbReference type="STRING" id="930990.A0A067MLV5"/>
<protein>
    <recommendedName>
        <fullName evidence="3">C3H1-type domain-containing protein</fullName>
    </recommendedName>
</protein>
<dbReference type="GO" id="GO:0031048">
    <property type="term" value="P:regulatory ncRNA-mediated heterochromatin formation"/>
    <property type="evidence" value="ECO:0007669"/>
    <property type="project" value="TreeGrafter"/>
</dbReference>
<accession>A0A067MLV5</accession>
<sequence>MSLYVRLACVGPYIWCVDPLGAGSSHSLPAHAPGNMCNFYWSTGSCDRGHSCRFQHTVNPALRASISSPASDNTAVMTPQSIVGLLTENALDKLSGSSNDILFSTSGFSPATANHHMKKFLHPKFSFKTPQEMMQFINLLSSANSENGSWTPNDGQVCSVQCRHGEGIRRIGEILCFSDVSSNAGIKSLSFQQGYLRLLGYYASKWVAKSTLNHCVNALYSAVHNNLDTIIKTIEGSMDAIIATHTFKESRGRSSSQEISGPYTFKIISTVFFEYLTRFKQAVASNPQLPDFARKLVVWFETWETGISSSPPTFSDKFSQTEPATRSFLLRQLRSDVERLLPIVSRTVVVRERLESRSMSSAASLDAILAQLQREYVGPGEIREGGARHDNDKLRIADIKIAPTHEELISDHLPFLPANLPQAPHPFESGSMERHLDIQFRLLREELIAPIRSAVQLVVADMLKPARERTRLSLLLNDNGGRYKGFLDTRDSVMFSVYTGVTFGPTDLDRRGLSFGLEFDSPPGRARAVSSAVRAAYWESASRKRLMQGGLVALLWKSTSAEPPTVYLGVVSSSADDLKSSSRHSQHRLRIRVVFFDSTADLRLFQALRQPQANTGVRILLEAPVFYEGIRPFLEALKRDSALVPFPRYLAHSEKGSLNDISIDPPLYTTIPGKMLELKSLFPIESGVNTLPFSTTDVESVLQARTELKRASRLDPSQADAIVDALCREISLIQGPPGTGKSYTGVELIRVLIANKITPIILIAFTNHALDHMLLSVMDAGITSNIVRLGSRSANERIAELSLERLETRKQKGGLDRSIGREYRTLKETEAKMKELMARIARRDISIIEVQKYVFDHSPALHSSLEAPPLWIGTLFDAWVKESAEWTVAGRAKGATDTTRFTYWREAHDLAYLHTLHEPPTTKPLTPRLQPRNPFALIGIEPSDTSDSSDDDQASDSEMEAGDTGVIFSSAVGDLDNFPIGWPTMHPLTSGQEDDYCDDLASESDPADGPISSEDNDPVIPSFFSAIPQIPSGDRTLEKLIEENDMWDMSSTERNRLADFWVSEAKIKASHTQLQDFESLRDTHYEACTRYNSVKEQMRIDLLKETQLIGCTTTGAAKLTSLLKGFDPKIMIVEEAGQVLEAHILASLVISIQHLIMIGDPLQLRPNLENYSLRMDHPRGGKIYRFDQSLMERLSKAGFPMSRLDVQRRMRPSISSLISRNTLYPNLEDHELVRNYAPVRGIAKSVFFMSHAHKENGNDEDTMSKRNDFEVEMIRDLVLYFLRQGVYSEQGDIVILAAYLGQIARIRDKLAGLVTTVIDERDAAKLAEQEDDNVDGGNTSVVESVQVSKRVLIRTVDNFQGEEAKIIILSLIRNSGTPFDPNQDLSKFHASRSSIGFLKSENRTNVALSRAKHGLFVLGNAIDLASGSPMWAKVLSELQECNAIGSGFPIACHRHPDRAQIIDRPGILPIIAPDGGCLEPCNVKLPCGHTCPFKCHADDENHILPVCQQPCTKLCPLSHPCARLCSDNCGDCRFPIRDVALPCGHVEEELPCSQAQVLSLIKCEVQVEKKLLRCGHLAQIKCYRDPTLFDCQVRCGQPMRCCSRLCASRCHQCRLFPSIDSEADDQKSGESHASHPCGKELFCQHKCAESCAKHHICFGTCSQTCPLACTHHDCKKTCSAICEPCQEPCAWACQHHSCPLPCGSICARLPCDEPCPNQLRCGHACPSVCGEPCDTQTCVVCVAPKILDQIVGRGAKATRQSLGKGIQLDQRTITLSCHHIFTVQALDEAVGISDFYARNESGGWSSTVVLTPGLKKLPLCPNCRAPITALRYGRAYKRAALDLLQYNSARGLSYTLQSIHSKIVGFRRSVAQGEIEKGAKRCKLDAKALPNARKWKASQAAVREILNAQPTPLQAFDFSDHRFHCISPPQSKLWAAAVKPLLVAYANAIAVTSTQSPNLAIFETSPPTLDEKTTASADIQGDQRYKVEAYWATIEIRFLLAELAQAWLSVLETKRGAAVQEHCRLWSGFIHFILYSALGDAKVARELAVGLQAQQQIARSTVVLLRAELELFRFNFQMASSPNLSHDERCALYYAALEKMRAAQRFISETSTLQMSGDGDRWLTVNFRNPTRVLRTEWDSLCRAARGVASYSAESLAERLDIVRSRAFYAGLKHDGVFHRCKLGHLFVDGECRGANGTPTCPECTI</sequence>
<dbReference type="PANTHER" id="PTHR10887:SF341">
    <property type="entry name" value="NFX1-TYPE ZINC FINGER-CONTAINING PROTEIN 1"/>
    <property type="match status" value="1"/>
</dbReference>
<dbReference type="PANTHER" id="PTHR10887">
    <property type="entry name" value="DNA2/NAM7 HELICASE FAMILY"/>
    <property type="match status" value="1"/>
</dbReference>
<dbReference type="Gene3D" id="3.40.50.300">
    <property type="entry name" value="P-loop containing nucleotide triphosphate hydrolases"/>
    <property type="match status" value="3"/>
</dbReference>
<organism evidence="4 5">
    <name type="scientific">Botryobasidium botryosum (strain FD-172 SS1)</name>
    <dbReference type="NCBI Taxonomy" id="930990"/>
    <lineage>
        <taxon>Eukaryota</taxon>
        <taxon>Fungi</taxon>
        <taxon>Dikarya</taxon>
        <taxon>Basidiomycota</taxon>
        <taxon>Agaricomycotina</taxon>
        <taxon>Agaricomycetes</taxon>
        <taxon>Cantharellales</taxon>
        <taxon>Botryobasidiaceae</taxon>
        <taxon>Botryobasidium</taxon>
    </lineage>
</organism>
<evidence type="ECO:0000259" key="3">
    <source>
        <dbReference type="PROSITE" id="PS50103"/>
    </source>
</evidence>
<dbReference type="SUPFAM" id="SSF52540">
    <property type="entry name" value="P-loop containing nucleoside triphosphate hydrolases"/>
    <property type="match status" value="1"/>
</dbReference>
<dbReference type="InParanoid" id="A0A067MLV5"/>
<feature type="zinc finger region" description="C3H1-type" evidence="1">
    <location>
        <begin position="36"/>
        <end position="59"/>
    </location>
</feature>
<dbReference type="InterPro" id="IPR045055">
    <property type="entry name" value="DNA2/NAM7-like"/>
</dbReference>
<evidence type="ECO:0000256" key="1">
    <source>
        <dbReference type="PROSITE-ProRule" id="PRU00723"/>
    </source>
</evidence>
<keyword evidence="1" id="KW-0863">Zinc-finger</keyword>
<dbReference type="Proteomes" id="UP000027195">
    <property type="component" value="Unassembled WGS sequence"/>
</dbReference>
<dbReference type="InterPro" id="IPR041679">
    <property type="entry name" value="DNA2/NAM7-like_C"/>
</dbReference>
<dbReference type="Pfam" id="PF13086">
    <property type="entry name" value="AAA_11"/>
    <property type="match status" value="2"/>
</dbReference>
<dbReference type="PROSITE" id="PS50103">
    <property type="entry name" value="ZF_C3H1"/>
    <property type="match status" value="1"/>
</dbReference>
<dbReference type="InterPro" id="IPR027417">
    <property type="entry name" value="P-loop_NTPase"/>
</dbReference>
<feature type="compositionally biased region" description="Acidic residues" evidence="2">
    <location>
        <begin position="947"/>
        <end position="960"/>
    </location>
</feature>
<dbReference type="EMBL" id="KL198027">
    <property type="protein sequence ID" value="KDQ16534.1"/>
    <property type="molecule type" value="Genomic_DNA"/>
</dbReference>
<feature type="domain" description="C3H1-type" evidence="3">
    <location>
        <begin position="36"/>
        <end position="59"/>
    </location>
</feature>
<feature type="region of interest" description="Disordered" evidence="2">
    <location>
        <begin position="984"/>
        <end position="1014"/>
    </location>
</feature>
<evidence type="ECO:0000313" key="4">
    <source>
        <dbReference type="EMBL" id="KDQ16534.1"/>
    </source>
</evidence>
<proteinExistence type="predicted"/>
<gene>
    <name evidence="4" type="ORF">BOTBODRAFT_107034</name>
</gene>
<dbReference type="HOGENOM" id="CLU_001490_4_0_1"/>
<dbReference type="InterPro" id="IPR000571">
    <property type="entry name" value="Znf_CCCH"/>
</dbReference>
<dbReference type="CDD" id="cd06008">
    <property type="entry name" value="NF-X1-zinc-finger"/>
    <property type="match status" value="2"/>
</dbReference>
<dbReference type="InterPro" id="IPR041677">
    <property type="entry name" value="DNA2/NAM7_AAA_11"/>
</dbReference>
<dbReference type="Pfam" id="PF13087">
    <property type="entry name" value="AAA_12"/>
    <property type="match status" value="1"/>
</dbReference>
<keyword evidence="1" id="KW-0862">Zinc</keyword>
<dbReference type="CDD" id="cd18808">
    <property type="entry name" value="SF1_C_Upf1"/>
    <property type="match status" value="1"/>
</dbReference>
<feature type="region of interest" description="Disordered" evidence="2">
    <location>
        <begin position="936"/>
        <end position="960"/>
    </location>
</feature>
<dbReference type="OrthoDB" id="2423195at2759"/>
<keyword evidence="5" id="KW-1185">Reference proteome</keyword>
<evidence type="ECO:0000313" key="5">
    <source>
        <dbReference type="Proteomes" id="UP000027195"/>
    </source>
</evidence>
<feature type="compositionally biased region" description="Acidic residues" evidence="2">
    <location>
        <begin position="992"/>
        <end position="1006"/>
    </location>
</feature>
<dbReference type="InterPro" id="IPR047187">
    <property type="entry name" value="SF1_C_Upf1"/>
</dbReference>
<name>A0A067MLV5_BOTB1</name>
<evidence type="ECO:0000256" key="2">
    <source>
        <dbReference type="SAM" id="MobiDB-lite"/>
    </source>
</evidence>
<reference evidence="5" key="1">
    <citation type="journal article" date="2014" name="Proc. Natl. Acad. Sci. U.S.A.">
        <title>Extensive sampling of basidiomycete genomes demonstrates inadequacy of the white-rot/brown-rot paradigm for wood decay fungi.</title>
        <authorList>
            <person name="Riley R."/>
            <person name="Salamov A.A."/>
            <person name="Brown D.W."/>
            <person name="Nagy L.G."/>
            <person name="Floudas D."/>
            <person name="Held B.W."/>
            <person name="Levasseur A."/>
            <person name="Lombard V."/>
            <person name="Morin E."/>
            <person name="Otillar R."/>
            <person name="Lindquist E.A."/>
            <person name="Sun H."/>
            <person name="LaButti K.M."/>
            <person name="Schmutz J."/>
            <person name="Jabbour D."/>
            <person name="Luo H."/>
            <person name="Baker S.E."/>
            <person name="Pisabarro A.G."/>
            <person name="Walton J.D."/>
            <person name="Blanchette R.A."/>
            <person name="Henrissat B."/>
            <person name="Martin F."/>
            <person name="Cullen D."/>
            <person name="Hibbett D.S."/>
            <person name="Grigoriev I.V."/>
        </authorList>
    </citation>
    <scope>NUCLEOTIDE SEQUENCE [LARGE SCALE GENOMIC DNA]</scope>
    <source>
        <strain evidence="5">FD-172 SS1</strain>
    </source>
</reference>